<name>A0ABM1N376_NICVS</name>
<dbReference type="PROSITE" id="PS51733">
    <property type="entry name" value="BPL_LPL_CATALYTIC"/>
    <property type="match status" value="1"/>
</dbReference>
<dbReference type="GeneID" id="108566076"/>
<feature type="domain" description="BPL/LPL catalytic" evidence="4">
    <location>
        <begin position="680"/>
        <end position="874"/>
    </location>
</feature>
<gene>
    <name evidence="6" type="primary">LOC108566076</name>
</gene>
<evidence type="ECO:0000313" key="6">
    <source>
        <dbReference type="RefSeq" id="XP_017781276.1"/>
    </source>
</evidence>
<dbReference type="InterPro" id="IPR004408">
    <property type="entry name" value="Biotin_CoA_COase_ligase"/>
</dbReference>
<organism evidence="5 6">
    <name type="scientific">Nicrophorus vespilloides</name>
    <name type="common">Boreal carrion beetle</name>
    <dbReference type="NCBI Taxonomy" id="110193"/>
    <lineage>
        <taxon>Eukaryota</taxon>
        <taxon>Metazoa</taxon>
        <taxon>Ecdysozoa</taxon>
        <taxon>Arthropoda</taxon>
        <taxon>Hexapoda</taxon>
        <taxon>Insecta</taxon>
        <taxon>Pterygota</taxon>
        <taxon>Neoptera</taxon>
        <taxon>Endopterygota</taxon>
        <taxon>Coleoptera</taxon>
        <taxon>Polyphaga</taxon>
        <taxon>Staphyliniformia</taxon>
        <taxon>Silphidae</taxon>
        <taxon>Nicrophorinae</taxon>
        <taxon>Nicrophorus</taxon>
    </lineage>
</organism>
<evidence type="ECO:0000256" key="3">
    <source>
        <dbReference type="SAM" id="MobiDB-lite"/>
    </source>
</evidence>
<feature type="region of interest" description="Disordered" evidence="3">
    <location>
        <begin position="230"/>
        <end position="282"/>
    </location>
</feature>
<dbReference type="PANTHER" id="PTHR12835">
    <property type="entry name" value="BIOTIN PROTEIN LIGASE"/>
    <property type="match status" value="1"/>
</dbReference>
<evidence type="ECO:0000313" key="5">
    <source>
        <dbReference type="Proteomes" id="UP000695000"/>
    </source>
</evidence>
<dbReference type="Proteomes" id="UP000695000">
    <property type="component" value="Unplaced"/>
</dbReference>
<dbReference type="SUPFAM" id="SSF55681">
    <property type="entry name" value="Class II aaRS and biotin synthetases"/>
    <property type="match status" value="1"/>
</dbReference>
<evidence type="ECO:0000256" key="1">
    <source>
        <dbReference type="ARBA" id="ARBA00009934"/>
    </source>
</evidence>
<dbReference type="Gene3D" id="3.30.930.10">
    <property type="entry name" value="Bira Bifunctional Protein, Domain 2"/>
    <property type="match status" value="1"/>
</dbReference>
<dbReference type="InterPro" id="IPR045864">
    <property type="entry name" value="aa-tRNA-synth_II/BPL/LPL"/>
</dbReference>
<dbReference type="CDD" id="cd16442">
    <property type="entry name" value="BPL"/>
    <property type="match status" value="1"/>
</dbReference>
<feature type="compositionally biased region" description="Polar residues" evidence="3">
    <location>
        <begin position="509"/>
        <end position="524"/>
    </location>
</feature>
<keyword evidence="2 6" id="KW-0436">Ligase</keyword>
<dbReference type="Pfam" id="PF03099">
    <property type="entry name" value="BPL_LplA_LipB"/>
    <property type="match status" value="1"/>
</dbReference>
<dbReference type="RefSeq" id="XP_017781276.1">
    <property type="nucleotide sequence ID" value="XM_017925787.1"/>
</dbReference>
<proteinExistence type="inferred from homology"/>
<sequence>MFLTICYMYATFVQWWRLGALKTKLNGTLSPQNALLLCHPSGRVQKRCLENLLFQNGNRTACTVVPKQTINLGQWLLLPRDLKYFPIHFTRGGPFETPKLYILIQACLDIYKPHVAQLLQLEKFGDLVAWRVNENLEIIVKSDLNHLTRLLNCFTYNCLDMNHELSVLSVETIEVEGHPVKVKYLKKFNSKNKIKYSYAPGDWKKFIDSIKNLYSKLTESTNPKIMIENGTKGEEKKVPVSEVKPIKKSSNKNTLDVAAASGHKKHKSDDKKSRTTKVHKEAEKEVKIKITEDTEPIKEDATDGKIAEEVNKKKVQDESNTAIKAAGDVKTEKRKVEASHEIKKTYSEVAQARNLQRQDATRSKETSPNRVVKPPNILVYADSQVAKENVKSVLKNMINKEKYTVYDLPLNTKTNFWDTSTSLVIVCGNVEPDLTPHLLEYLLSGGQLLCLCSDLLYSVLQTYSTAEVRELELVRFSYGQWKNVKMMHHIFCYQASPAKKQFSKDSDQSNHSNGSSPVAPRTPSTVEIQHNSKNYTIQVQVLGAEETWQTPSLLLATVKGGSGKAIFSQVHLEVDPTQYQDDESKYSALRDSDTARLEILKDILSKQLEIDCRNSQDNIKYTPAYFLGRFETKKDLFNCTESIVNNTLSTDGIQVVFCNKDDDPGASTSTRLPVLIHSCPSRFSTVAYYEALRTKHLGRLMIYADVLTSSQRLLKEKLTHGLVVVARQQTEGKGRSNNEWLSPEGCAMFSLQLHVPLNSVLGNALPLLQHLVMVAIVSALKSIPEFKKMDLGLKWPNDLYAHSSIKIGGLVIASTVEEKQAVVNIGCGINLSNSEPTLCINDLITSLGVRKSLALEDFLAIVFNEIERIYETVQEGNLDYLYELYYDHWLHNDAIITVSTNEGFSREVKVIGIDQYGYLKVKGDDGTISSVQPDGNSFDMLRGLIAPKIC</sequence>
<keyword evidence="5" id="KW-1185">Reference proteome</keyword>
<feature type="region of interest" description="Disordered" evidence="3">
    <location>
        <begin position="352"/>
        <end position="371"/>
    </location>
</feature>
<accession>A0ABM1N376</accession>
<evidence type="ECO:0000259" key="4">
    <source>
        <dbReference type="PROSITE" id="PS51733"/>
    </source>
</evidence>
<reference evidence="6" key="1">
    <citation type="submission" date="2025-08" db="UniProtKB">
        <authorList>
            <consortium name="RefSeq"/>
        </authorList>
    </citation>
    <scope>IDENTIFICATION</scope>
    <source>
        <tissue evidence="6">Whole Larva</tissue>
    </source>
</reference>
<dbReference type="NCBIfam" id="TIGR00121">
    <property type="entry name" value="birA_ligase"/>
    <property type="match status" value="1"/>
</dbReference>
<evidence type="ECO:0000256" key="2">
    <source>
        <dbReference type="ARBA" id="ARBA00022598"/>
    </source>
</evidence>
<dbReference type="PANTHER" id="PTHR12835:SF5">
    <property type="entry name" value="BIOTIN--PROTEIN LIGASE"/>
    <property type="match status" value="1"/>
</dbReference>
<protein>
    <submittedName>
        <fullName evidence="6">Biotin--protein ligase</fullName>
    </submittedName>
</protein>
<dbReference type="GO" id="GO:0016874">
    <property type="term" value="F:ligase activity"/>
    <property type="evidence" value="ECO:0007669"/>
    <property type="project" value="UniProtKB-KW"/>
</dbReference>
<dbReference type="InterPro" id="IPR004143">
    <property type="entry name" value="BPL_LPL_catalytic"/>
</dbReference>
<comment type="similarity">
    <text evidence="1">Belongs to the biotin--protein ligase family.</text>
</comment>
<feature type="compositionally biased region" description="Basic and acidic residues" evidence="3">
    <location>
        <begin position="267"/>
        <end position="282"/>
    </location>
</feature>
<feature type="region of interest" description="Disordered" evidence="3">
    <location>
        <begin position="502"/>
        <end position="524"/>
    </location>
</feature>